<name>A0A0A8Z936_ARUDO</name>
<sequence>MHACSYDMKRLYIDTACCVQYT</sequence>
<proteinExistence type="predicted"/>
<protein>
    <submittedName>
        <fullName evidence="1">Uncharacterized protein</fullName>
    </submittedName>
</protein>
<dbReference type="EMBL" id="GBRH01262569">
    <property type="protein sequence ID" value="JAD35326.1"/>
    <property type="molecule type" value="Transcribed_RNA"/>
</dbReference>
<reference evidence="1" key="1">
    <citation type="submission" date="2014-09" db="EMBL/GenBank/DDBJ databases">
        <authorList>
            <person name="Magalhaes I.L.F."/>
            <person name="Oliveira U."/>
            <person name="Santos F.R."/>
            <person name="Vidigal T.H.D.A."/>
            <person name="Brescovit A.D."/>
            <person name="Santos A.J."/>
        </authorList>
    </citation>
    <scope>NUCLEOTIDE SEQUENCE</scope>
    <source>
        <tissue evidence="1">Shoot tissue taken approximately 20 cm above the soil surface</tissue>
    </source>
</reference>
<organism evidence="1">
    <name type="scientific">Arundo donax</name>
    <name type="common">Giant reed</name>
    <name type="synonym">Donax arundinaceus</name>
    <dbReference type="NCBI Taxonomy" id="35708"/>
    <lineage>
        <taxon>Eukaryota</taxon>
        <taxon>Viridiplantae</taxon>
        <taxon>Streptophyta</taxon>
        <taxon>Embryophyta</taxon>
        <taxon>Tracheophyta</taxon>
        <taxon>Spermatophyta</taxon>
        <taxon>Magnoliopsida</taxon>
        <taxon>Liliopsida</taxon>
        <taxon>Poales</taxon>
        <taxon>Poaceae</taxon>
        <taxon>PACMAD clade</taxon>
        <taxon>Arundinoideae</taxon>
        <taxon>Arundineae</taxon>
        <taxon>Arundo</taxon>
    </lineage>
</organism>
<accession>A0A0A8Z936</accession>
<evidence type="ECO:0000313" key="1">
    <source>
        <dbReference type="EMBL" id="JAD35326.1"/>
    </source>
</evidence>
<reference evidence="1" key="2">
    <citation type="journal article" date="2015" name="Data Brief">
        <title>Shoot transcriptome of the giant reed, Arundo donax.</title>
        <authorList>
            <person name="Barrero R.A."/>
            <person name="Guerrero F.D."/>
            <person name="Moolhuijzen P."/>
            <person name="Goolsby J.A."/>
            <person name="Tidwell J."/>
            <person name="Bellgard S.E."/>
            <person name="Bellgard M.I."/>
        </authorList>
    </citation>
    <scope>NUCLEOTIDE SEQUENCE</scope>
    <source>
        <tissue evidence="1">Shoot tissue taken approximately 20 cm above the soil surface</tissue>
    </source>
</reference>
<dbReference type="AlphaFoldDB" id="A0A0A8Z936"/>